<sequence>MKKLVFILLLAISATVYSQTEVPKDSFPPLKKESLNLNEKLDNYLQLNNQNATNQAKSKASLYHPLINEDEMYQLPDVSLPPLDVYLGPPLESNTFTSFPFANDFSFYGGQILSDQMWLSSSSSYNTYPLVGATRNVGMNFNYQPLDWLVVSAGPYGAKYNLFGATYNDVGVNGAVKFILHDRIRLNGYGQYSVSGDRNGVAGPLMNMYPQTYYGGTIEVKITKNFGIEGGVIRELNPFNGKWVNRPYFAPVFYTK</sequence>
<gene>
    <name evidence="2" type="ORF">KL86DYS1_11108</name>
</gene>
<keyword evidence="1" id="KW-0732">Signal</keyword>
<protein>
    <submittedName>
        <fullName evidence="2">Uncharacterized protein</fullName>
    </submittedName>
</protein>
<feature type="chain" id="PRO_5012194332" evidence="1">
    <location>
        <begin position="19"/>
        <end position="256"/>
    </location>
</feature>
<dbReference type="AlphaFoldDB" id="A0A212J4F8"/>
<organism evidence="2">
    <name type="scientific">uncultured Dysgonomonas sp</name>
    <dbReference type="NCBI Taxonomy" id="206096"/>
    <lineage>
        <taxon>Bacteria</taxon>
        <taxon>Pseudomonadati</taxon>
        <taxon>Bacteroidota</taxon>
        <taxon>Bacteroidia</taxon>
        <taxon>Bacteroidales</taxon>
        <taxon>Dysgonomonadaceae</taxon>
        <taxon>Dysgonomonas</taxon>
        <taxon>environmental samples</taxon>
    </lineage>
</organism>
<dbReference type="RefSeq" id="WP_296938964.1">
    <property type="nucleotide sequence ID" value="NZ_LT599032.1"/>
</dbReference>
<evidence type="ECO:0000256" key="1">
    <source>
        <dbReference type="SAM" id="SignalP"/>
    </source>
</evidence>
<dbReference type="EMBL" id="FLUM01000001">
    <property type="protein sequence ID" value="SBV94340.1"/>
    <property type="molecule type" value="Genomic_DNA"/>
</dbReference>
<name>A0A212J4F8_9BACT</name>
<proteinExistence type="predicted"/>
<evidence type="ECO:0000313" key="2">
    <source>
        <dbReference type="EMBL" id="SBV94340.1"/>
    </source>
</evidence>
<accession>A0A212J4F8</accession>
<feature type="signal peptide" evidence="1">
    <location>
        <begin position="1"/>
        <end position="18"/>
    </location>
</feature>
<reference evidence="2" key="1">
    <citation type="submission" date="2016-04" db="EMBL/GenBank/DDBJ databases">
        <authorList>
            <person name="Evans L.H."/>
            <person name="Alamgir A."/>
            <person name="Owens N."/>
            <person name="Weber N.D."/>
            <person name="Virtaneva K."/>
            <person name="Barbian K."/>
            <person name="Babar A."/>
            <person name="Rosenke K."/>
        </authorList>
    </citation>
    <scope>NUCLEOTIDE SEQUENCE</scope>
    <source>
        <strain evidence="2">86-1</strain>
    </source>
</reference>